<dbReference type="AlphaFoldDB" id="A0A4Z0PXS9"/>
<keyword evidence="1" id="KW-0812">Transmembrane</keyword>
<accession>A0A4Z0PXS9</accession>
<name>A0A4Z0PXS9_9BACT</name>
<reference evidence="2 3" key="1">
    <citation type="submission" date="2019-04" db="EMBL/GenBank/DDBJ databases">
        <authorList>
            <person name="Feng G."/>
            <person name="Zhang J."/>
            <person name="Zhu H."/>
        </authorList>
    </citation>
    <scope>NUCLEOTIDE SEQUENCE [LARGE SCALE GENOMIC DNA]</scope>
    <source>
        <strain evidence="2 3">JCM 31653</strain>
    </source>
</reference>
<feature type="transmembrane region" description="Helical" evidence="1">
    <location>
        <begin position="128"/>
        <end position="153"/>
    </location>
</feature>
<feature type="transmembrane region" description="Helical" evidence="1">
    <location>
        <begin position="165"/>
        <end position="188"/>
    </location>
</feature>
<evidence type="ECO:0000313" key="3">
    <source>
        <dbReference type="Proteomes" id="UP000297549"/>
    </source>
</evidence>
<keyword evidence="1" id="KW-1133">Transmembrane helix</keyword>
<comment type="caution">
    <text evidence="2">The sequence shown here is derived from an EMBL/GenBank/DDBJ whole genome shotgun (WGS) entry which is preliminary data.</text>
</comment>
<dbReference type="Proteomes" id="UP000297549">
    <property type="component" value="Unassembled WGS sequence"/>
</dbReference>
<dbReference type="RefSeq" id="WP_135464277.1">
    <property type="nucleotide sequence ID" value="NZ_SRLC01000002.1"/>
</dbReference>
<evidence type="ECO:0000313" key="2">
    <source>
        <dbReference type="EMBL" id="TGE21731.1"/>
    </source>
</evidence>
<protein>
    <submittedName>
        <fullName evidence="2">M50 family peptidase</fullName>
    </submittedName>
</protein>
<dbReference type="OrthoDB" id="872766at2"/>
<evidence type="ECO:0000256" key="1">
    <source>
        <dbReference type="SAM" id="Phobius"/>
    </source>
</evidence>
<keyword evidence="3" id="KW-1185">Reference proteome</keyword>
<dbReference type="EMBL" id="SRLC01000002">
    <property type="protein sequence ID" value="TGE21731.1"/>
    <property type="molecule type" value="Genomic_DNA"/>
</dbReference>
<gene>
    <name evidence="2" type="ORF">E5K00_15780</name>
</gene>
<feature type="transmembrane region" description="Helical" evidence="1">
    <location>
        <begin position="43"/>
        <end position="64"/>
    </location>
</feature>
<sequence length="393" mass="44052">MKEKRQKGWMIGAFLAFWIVLFWALKGEDWKNQLQAQAAILQLSGPVLIGIWGSSLLVALRLIVLVHEAGHAVGALLAKFQIQKFYASWLRIERKATAWKVRFKKPEHKVGGLVEALPTHTRRLRSRYFLFIAGGPAATLLSGAAALIIHRILKDDAAAWLTLGGYLFTNFLLVFGWLSMLVALTNLLPVKSASGYLNDGTQLKHLYQGGPAMHQQLAILHLSSLPNRSTRPRDWDPALLEQLLAHPSNTALDCYAHLYAYSYYHDCNDAEALRLHLNEAIDRRHTTSVSMQQYLFAEGAYVAALHSQDAQQARYWLELAQQAKPFGKDEALFARAAVAYVEGRMHEADNWLQAAQKQLQEQPSSGSTLQAFERMDQLQTQIRQASRAAATAI</sequence>
<proteinExistence type="predicted"/>
<organism evidence="2 3">
    <name type="scientific">Hymenobacter aquaticus</name>
    <dbReference type="NCBI Taxonomy" id="1867101"/>
    <lineage>
        <taxon>Bacteria</taxon>
        <taxon>Pseudomonadati</taxon>
        <taxon>Bacteroidota</taxon>
        <taxon>Cytophagia</taxon>
        <taxon>Cytophagales</taxon>
        <taxon>Hymenobacteraceae</taxon>
        <taxon>Hymenobacter</taxon>
    </lineage>
</organism>
<keyword evidence="1" id="KW-0472">Membrane</keyword>
<dbReference type="CDD" id="cd05709">
    <property type="entry name" value="S2P-M50"/>
    <property type="match status" value="1"/>
</dbReference>